<name>A0A366EAC5_9HYPH</name>
<dbReference type="Pfam" id="PF12599">
    <property type="entry name" value="DUF3768"/>
    <property type="match status" value="1"/>
</dbReference>
<evidence type="ECO:0000313" key="2">
    <source>
        <dbReference type="Proteomes" id="UP000252893"/>
    </source>
</evidence>
<proteinExistence type="predicted"/>
<comment type="caution">
    <text evidence="1">The sequence shown here is derived from an EMBL/GenBank/DDBJ whole genome shotgun (WGS) entry which is preliminary data.</text>
</comment>
<gene>
    <name evidence="1" type="ORF">DFR47_1018</name>
</gene>
<dbReference type="AlphaFoldDB" id="A0A366EAC5"/>
<dbReference type="InterPro" id="IPR022243">
    <property type="entry name" value="DUF3768"/>
</dbReference>
<dbReference type="RefSeq" id="WP_113942402.1">
    <property type="nucleotide sequence ID" value="NZ_JBHEEG010000003.1"/>
</dbReference>
<reference evidence="1 2" key="1">
    <citation type="submission" date="2018-06" db="EMBL/GenBank/DDBJ databases">
        <title>Genomic Encyclopedia of Type Strains, Phase IV (KMG-IV): sequencing the most valuable type-strain genomes for metagenomic binning, comparative biology and taxonomic classification.</title>
        <authorList>
            <person name="Goeker M."/>
        </authorList>
    </citation>
    <scope>NUCLEOTIDE SEQUENCE [LARGE SCALE GENOMIC DNA]</scope>
    <source>
        <strain evidence="1 2">DSM 25619</strain>
    </source>
</reference>
<organism evidence="1 2">
    <name type="scientific">Pseudochrobactrum asaccharolyticum</name>
    <dbReference type="NCBI Taxonomy" id="354351"/>
    <lineage>
        <taxon>Bacteria</taxon>
        <taxon>Pseudomonadati</taxon>
        <taxon>Pseudomonadota</taxon>
        <taxon>Alphaproteobacteria</taxon>
        <taxon>Hyphomicrobiales</taxon>
        <taxon>Brucellaceae</taxon>
        <taxon>Pseudochrobactrum</taxon>
    </lineage>
</organism>
<dbReference type="EMBL" id="QNRH01000001">
    <property type="protein sequence ID" value="RBO98414.1"/>
    <property type="molecule type" value="Genomic_DNA"/>
</dbReference>
<accession>A0A366EAC5</accession>
<keyword evidence="2" id="KW-1185">Reference proteome</keyword>
<dbReference type="Proteomes" id="UP000252893">
    <property type="component" value="Unassembled WGS sequence"/>
</dbReference>
<sequence>MHNTKEQIVNNNDTTSAKTLLIRQLNDRLRMKHAGGRIMLTRGIQILDAAHITNIMTSIAQFSDFNDRNDPYGEHDCASMEVDSVSILWKIDYYDETLTQHSPDASDENITVRILTVMLVDEY</sequence>
<protein>
    <submittedName>
        <fullName evidence="1">Uncharacterized protein DUF3768</fullName>
    </submittedName>
</protein>
<evidence type="ECO:0000313" key="1">
    <source>
        <dbReference type="EMBL" id="RBO98414.1"/>
    </source>
</evidence>
<dbReference type="OrthoDB" id="1495368at2"/>